<keyword evidence="2" id="KW-1185">Reference proteome</keyword>
<reference evidence="1 2" key="1">
    <citation type="submission" date="2016-10" db="EMBL/GenBank/DDBJ databases">
        <authorList>
            <person name="de Groot N.N."/>
        </authorList>
    </citation>
    <scope>NUCLEOTIDE SEQUENCE [LARGE SCALE GENOMIC DNA]</scope>
    <source>
        <strain evidence="1 2">DSM 19219</strain>
    </source>
</reference>
<dbReference type="OrthoDB" id="7024154at2"/>
<dbReference type="InterPro" id="IPR050767">
    <property type="entry name" value="Sel1_AlgK"/>
</dbReference>
<dbReference type="PANTHER" id="PTHR11102:SF160">
    <property type="entry name" value="ERAD-ASSOCIATED E3 UBIQUITIN-PROTEIN LIGASE COMPONENT HRD3"/>
    <property type="match status" value="1"/>
</dbReference>
<gene>
    <name evidence="1" type="ORF">SAMN05443545_102517</name>
</gene>
<accession>A0A1H2VXX8</accession>
<dbReference type="InterPro" id="IPR006597">
    <property type="entry name" value="Sel1-like"/>
</dbReference>
<protein>
    <submittedName>
        <fullName evidence="1">Sel1 repeat-containing protein</fullName>
    </submittedName>
</protein>
<dbReference type="PANTHER" id="PTHR11102">
    <property type="entry name" value="SEL-1-LIKE PROTEIN"/>
    <property type="match status" value="1"/>
</dbReference>
<dbReference type="SUPFAM" id="SSF81901">
    <property type="entry name" value="HCP-like"/>
    <property type="match status" value="1"/>
</dbReference>
<dbReference type="EMBL" id="FNNI01000002">
    <property type="protein sequence ID" value="SDW73081.1"/>
    <property type="molecule type" value="Genomic_DNA"/>
</dbReference>
<sequence length="166" mass="18762">MSQASSLFTHLEFRLAKQLCHARWLPRSPRTQRFAMHLFQRCAEAGHTSALSRYGHMLFQRAVNPQDKARGAQYVLQAAHSGERCAQYQAGRIYEHGCTQYPSRNDHAVTWYARAGEAGHPLAARRLAQAYREGVLGLPVDLNKAAYWQHLADQNAMLEPGDGMTR</sequence>
<dbReference type="AlphaFoldDB" id="A0A1H2VXX8"/>
<name>A0A1H2VXX8_9GAMM</name>
<organism evidence="1 2">
    <name type="scientific">Aidingimonas halophila</name>
    <dbReference type="NCBI Taxonomy" id="574349"/>
    <lineage>
        <taxon>Bacteria</taxon>
        <taxon>Pseudomonadati</taxon>
        <taxon>Pseudomonadota</taxon>
        <taxon>Gammaproteobacteria</taxon>
        <taxon>Oceanospirillales</taxon>
        <taxon>Halomonadaceae</taxon>
        <taxon>Aidingimonas</taxon>
    </lineage>
</organism>
<dbReference type="InterPro" id="IPR011990">
    <property type="entry name" value="TPR-like_helical_dom_sf"/>
</dbReference>
<evidence type="ECO:0000313" key="1">
    <source>
        <dbReference type="EMBL" id="SDW73081.1"/>
    </source>
</evidence>
<dbReference type="Pfam" id="PF08238">
    <property type="entry name" value="Sel1"/>
    <property type="match status" value="4"/>
</dbReference>
<proteinExistence type="predicted"/>
<dbReference type="SMART" id="SM00671">
    <property type="entry name" value="SEL1"/>
    <property type="match status" value="3"/>
</dbReference>
<dbReference type="STRING" id="574349.SAMN05443545_102517"/>
<evidence type="ECO:0000313" key="2">
    <source>
        <dbReference type="Proteomes" id="UP000198500"/>
    </source>
</evidence>
<dbReference type="Proteomes" id="UP000198500">
    <property type="component" value="Unassembled WGS sequence"/>
</dbReference>
<dbReference type="RefSeq" id="WP_092568554.1">
    <property type="nucleotide sequence ID" value="NZ_BMXH01000002.1"/>
</dbReference>
<dbReference type="Gene3D" id="1.25.40.10">
    <property type="entry name" value="Tetratricopeptide repeat domain"/>
    <property type="match status" value="1"/>
</dbReference>